<organism evidence="3 4">
    <name type="scientific">Microbulbifer yueqingensis</name>
    <dbReference type="NCBI Taxonomy" id="658219"/>
    <lineage>
        <taxon>Bacteria</taxon>
        <taxon>Pseudomonadati</taxon>
        <taxon>Pseudomonadota</taxon>
        <taxon>Gammaproteobacteria</taxon>
        <taxon>Cellvibrionales</taxon>
        <taxon>Microbulbiferaceae</taxon>
        <taxon>Microbulbifer</taxon>
    </lineage>
</organism>
<dbReference type="OrthoDB" id="574096at2"/>
<dbReference type="InterPro" id="IPR027783">
    <property type="entry name" value="Bacterial_PH-related"/>
</dbReference>
<dbReference type="Proteomes" id="UP000199305">
    <property type="component" value="Unassembled WGS sequence"/>
</dbReference>
<evidence type="ECO:0000313" key="4">
    <source>
        <dbReference type="Proteomes" id="UP000199305"/>
    </source>
</evidence>
<name>A0A1G8UM41_9GAMM</name>
<evidence type="ECO:0000313" key="3">
    <source>
        <dbReference type="EMBL" id="SDJ54898.1"/>
    </source>
</evidence>
<gene>
    <name evidence="3" type="ORF">SAMN05216212_0190</name>
</gene>
<dbReference type="STRING" id="658219.SAMN05216212_0190"/>
<dbReference type="RefSeq" id="WP_091506585.1">
    <property type="nucleotide sequence ID" value="NZ_FNFH01000001.1"/>
</dbReference>
<feature type="domain" description="Bacterial Pleckstrin homology" evidence="2">
    <location>
        <begin position="66"/>
        <end position="164"/>
    </location>
</feature>
<dbReference type="Pfam" id="PF10882">
    <property type="entry name" value="bPH_5"/>
    <property type="match status" value="1"/>
</dbReference>
<dbReference type="EMBL" id="FNFH01000001">
    <property type="protein sequence ID" value="SDJ54898.1"/>
    <property type="molecule type" value="Genomic_DNA"/>
</dbReference>
<keyword evidence="1" id="KW-1133">Transmembrane helix</keyword>
<keyword evidence="1" id="KW-0472">Membrane</keyword>
<keyword evidence="1" id="KW-0812">Transmembrane</keyword>
<reference evidence="4" key="1">
    <citation type="submission" date="2016-10" db="EMBL/GenBank/DDBJ databases">
        <authorList>
            <person name="Varghese N."/>
            <person name="Submissions S."/>
        </authorList>
    </citation>
    <scope>NUCLEOTIDE SEQUENCE [LARGE SCALE GENOMIC DNA]</scope>
    <source>
        <strain evidence="4">CGMCC 1.10658</strain>
    </source>
</reference>
<sequence length="168" mass="18915">MPYQQKFDAPWSRQLKWLTALTSLLLVGIPAVLLNRAPENPPSLYMVSVWLPLVILALCTLFAIRGYAIDDNALYILRPLWKTRISLEGLIEVKPDPEAMRASIRVFGNSGLFGYIGLFRNEKTGPYRAFATDQQKAVVMRYPDRTVVVTPGRPDKLAALLEEKIAGR</sequence>
<feature type="transmembrane region" description="Helical" evidence="1">
    <location>
        <begin position="44"/>
        <end position="64"/>
    </location>
</feature>
<dbReference type="AlphaFoldDB" id="A0A1G8UM41"/>
<evidence type="ECO:0000256" key="1">
    <source>
        <dbReference type="SAM" id="Phobius"/>
    </source>
</evidence>
<protein>
    <submittedName>
        <fullName evidence="3">PH domain-containing protein</fullName>
    </submittedName>
</protein>
<evidence type="ECO:0000259" key="2">
    <source>
        <dbReference type="Pfam" id="PF10882"/>
    </source>
</evidence>
<proteinExistence type="predicted"/>
<accession>A0A1G8UM41</accession>
<keyword evidence="4" id="KW-1185">Reference proteome</keyword>